<evidence type="ECO:0008006" key="8">
    <source>
        <dbReference type="Google" id="ProtNLM"/>
    </source>
</evidence>
<dbReference type="GO" id="GO:1901135">
    <property type="term" value="P:carbohydrate derivative metabolic process"/>
    <property type="evidence" value="ECO:0007669"/>
    <property type="project" value="InterPro"/>
</dbReference>
<evidence type="ECO:0000313" key="7">
    <source>
        <dbReference type="Proteomes" id="UP000014113"/>
    </source>
</evidence>
<feature type="domain" description="SIS" evidence="5">
    <location>
        <begin position="121"/>
        <end position="262"/>
    </location>
</feature>
<dbReference type="SUPFAM" id="SSF53697">
    <property type="entry name" value="SIS domain"/>
    <property type="match status" value="1"/>
</dbReference>
<feature type="domain" description="HTH rpiR-type" evidence="4">
    <location>
        <begin position="1"/>
        <end position="77"/>
    </location>
</feature>
<dbReference type="AlphaFoldDB" id="S1NW84"/>
<dbReference type="InterPro" id="IPR047640">
    <property type="entry name" value="RpiR-like"/>
</dbReference>
<protein>
    <recommendedName>
        <fullName evidence="8">RpiR family transcriptional regulator</fullName>
    </recommendedName>
</protein>
<reference evidence="6 7" key="1">
    <citation type="submission" date="2013-03" db="EMBL/GenBank/DDBJ databases">
        <title>The Genome Sequence of Enterococcus columbae ATCC_51263 (PacBio/Illumina hybrid assembly).</title>
        <authorList>
            <consortium name="The Broad Institute Genomics Platform"/>
            <consortium name="The Broad Institute Genome Sequencing Center for Infectious Disease"/>
            <person name="Earl A."/>
            <person name="Russ C."/>
            <person name="Gilmore M."/>
            <person name="Surin D."/>
            <person name="Walker B."/>
            <person name="Young S."/>
            <person name="Zeng Q."/>
            <person name="Gargeya S."/>
            <person name="Fitzgerald M."/>
            <person name="Haas B."/>
            <person name="Abouelleil A."/>
            <person name="Allen A.W."/>
            <person name="Alvarado L."/>
            <person name="Arachchi H.M."/>
            <person name="Berlin A.M."/>
            <person name="Chapman S.B."/>
            <person name="Gainer-Dewar J."/>
            <person name="Goldberg J."/>
            <person name="Griggs A."/>
            <person name="Gujja S."/>
            <person name="Hansen M."/>
            <person name="Howarth C."/>
            <person name="Imamovic A."/>
            <person name="Ireland A."/>
            <person name="Larimer J."/>
            <person name="McCowan C."/>
            <person name="Murphy C."/>
            <person name="Pearson M."/>
            <person name="Poon T.W."/>
            <person name="Priest M."/>
            <person name="Roberts A."/>
            <person name="Saif S."/>
            <person name="Shea T."/>
            <person name="Sisk P."/>
            <person name="Sykes S."/>
            <person name="Wortman J."/>
            <person name="Nusbaum C."/>
            <person name="Birren B."/>
        </authorList>
    </citation>
    <scope>NUCLEOTIDE SEQUENCE [LARGE SCALE GENOMIC DNA]</scope>
    <source>
        <strain evidence="6 7">ATCC 51263</strain>
    </source>
</reference>
<dbReference type="Gene3D" id="3.40.50.10490">
    <property type="entry name" value="Glucose-6-phosphate isomerase like protein, domain 1"/>
    <property type="match status" value="1"/>
</dbReference>
<evidence type="ECO:0000256" key="3">
    <source>
        <dbReference type="ARBA" id="ARBA00023163"/>
    </source>
</evidence>
<dbReference type="PATRIC" id="fig|1121865.3.peg.281"/>
<gene>
    <name evidence="6" type="ORF">I568_00886</name>
</gene>
<keyword evidence="3" id="KW-0804">Transcription</keyword>
<dbReference type="PANTHER" id="PTHR30514:SF1">
    <property type="entry name" value="HTH-TYPE TRANSCRIPTIONAL REGULATOR HEXR-RELATED"/>
    <property type="match status" value="1"/>
</dbReference>
<dbReference type="InterPro" id="IPR035472">
    <property type="entry name" value="RpiR-like_SIS"/>
</dbReference>
<dbReference type="InterPro" id="IPR000281">
    <property type="entry name" value="HTH_RpiR"/>
</dbReference>
<keyword evidence="1" id="KW-0805">Transcription regulation</keyword>
<keyword evidence="2" id="KW-0238">DNA-binding</keyword>
<evidence type="ECO:0000313" key="6">
    <source>
        <dbReference type="EMBL" id="EOW84391.1"/>
    </source>
</evidence>
<dbReference type="RefSeq" id="WP_016182453.1">
    <property type="nucleotide sequence ID" value="NZ_JXKI01000002.1"/>
</dbReference>
<keyword evidence="7" id="KW-1185">Reference proteome</keyword>
<dbReference type="PROSITE" id="PS51071">
    <property type="entry name" value="HTH_RPIR"/>
    <property type="match status" value="1"/>
</dbReference>
<dbReference type="InterPro" id="IPR046348">
    <property type="entry name" value="SIS_dom_sf"/>
</dbReference>
<dbReference type="InterPro" id="IPR001347">
    <property type="entry name" value="SIS_dom"/>
</dbReference>
<comment type="caution">
    <text evidence="6">The sequence shown here is derived from an EMBL/GenBank/DDBJ whole genome shotgun (WGS) entry which is preliminary data.</text>
</comment>
<evidence type="ECO:0000259" key="5">
    <source>
        <dbReference type="PROSITE" id="PS51464"/>
    </source>
</evidence>
<dbReference type="Pfam" id="PF01380">
    <property type="entry name" value="SIS"/>
    <property type="match status" value="1"/>
</dbReference>
<dbReference type="PROSITE" id="PS51464">
    <property type="entry name" value="SIS"/>
    <property type="match status" value="1"/>
</dbReference>
<dbReference type="GO" id="GO:0003677">
    <property type="term" value="F:DNA binding"/>
    <property type="evidence" value="ECO:0007669"/>
    <property type="project" value="UniProtKB-KW"/>
</dbReference>
<dbReference type="eggNOG" id="COG1737">
    <property type="taxonomic scope" value="Bacteria"/>
</dbReference>
<dbReference type="InterPro" id="IPR009057">
    <property type="entry name" value="Homeodomain-like_sf"/>
</dbReference>
<dbReference type="Gene3D" id="1.10.10.10">
    <property type="entry name" value="Winged helix-like DNA-binding domain superfamily/Winged helix DNA-binding domain"/>
    <property type="match status" value="1"/>
</dbReference>
<dbReference type="GO" id="GO:0003700">
    <property type="term" value="F:DNA-binding transcription factor activity"/>
    <property type="evidence" value="ECO:0007669"/>
    <property type="project" value="InterPro"/>
</dbReference>
<evidence type="ECO:0000256" key="1">
    <source>
        <dbReference type="ARBA" id="ARBA00023015"/>
    </source>
</evidence>
<dbReference type="EMBL" id="ASWJ01000004">
    <property type="protein sequence ID" value="EOW84391.1"/>
    <property type="molecule type" value="Genomic_DNA"/>
</dbReference>
<dbReference type="CDD" id="cd05013">
    <property type="entry name" value="SIS_RpiR"/>
    <property type="match status" value="1"/>
</dbReference>
<sequence>MSVQARIHLLNNKLTDVEKRIAEYILTYPEEIINATAKEIGERTQSSAPSVVRFVKKIGFSSINELKLSIYGEKNEMREQKYDDINLEDSFEITKRKLCNNAMLTLEETCELLKEEQINNLIQLLEEKEVLFVFGIGASSIIAEDIYQKWGRIGKIVFFEKDLHILAAMLSSNKENSAIWLISNSGLTKEVVKAAQIAKKAAVPIIAQTMLGKNPLIKLASHCIQTSIPKEAFLRSAATNSLFAQLLVVDTIFYNFLQKNEQYFEKIYNSRKLIEEINN</sequence>
<proteinExistence type="predicted"/>
<dbReference type="PANTHER" id="PTHR30514">
    <property type="entry name" value="GLUCOKINASE"/>
    <property type="match status" value="1"/>
</dbReference>
<dbReference type="GO" id="GO:0097367">
    <property type="term" value="F:carbohydrate derivative binding"/>
    <property type="evidence" value="ECO:0007669"/>
    <property type="project" value="InterPro"/>
</dbReference>
<dbReference type="Proteomes" id="UP000014113">
    <property type="component" value="Unassembled WGS sequence"/>
</dbReference>
<dbReference type="OrthoDB" id="370421at2"/>
<accession>S1NW84</accession>
<evidence type="ECO:0000256" key="2">
    <source>
        <dbReference type="ARBA" id="ARBA00023125"/>
    </source>
</evidence>
<dbReference type="STRING" id="1121865.OMW_00288"/>
<name>S1NW84_9ENTE</name>
<organism evidence="6 7">
    <name type="scientific">Enterococcus columbae DSM 7374 = ATCC 51263</name>
    <dbReference type="NCBI Taxonomy" id="1121865"/>
    <lineage>
        <taxon>Bacteria</taxon>
        <taxon>Bacillati</taxon>
        <taxon>Bacillota</taxon>
        <taxon>Bacilli</taxon>
        <taxon>Lactobacillales</taxon>
        <taxon>Enterococcaceae</taxon>
        <taxon>Enterococcus</taxon>
    </lineage>
</organism>
<dbReference type="InterPro" id="IPR036388">
    <property type="entry name" value="WH-like_DNA-bd_sf"/>
</dbReference>
<evidence type="ECO:0000259" key="4">
    <source>
        <dbReference type="PROSITE" id="PS51071"/>
    </source>
</evidence>
<dbReference type="Pfam" id="PF01418">
    <property type="entry name" value="HTH_6"/>
    <property type="match status" value="1"/>
</dbReference>
<dbReference type="SUPFAM" id="SSF46689">
    <property type="entry name" value="Homeodomain-like"/>
    <property type="match status" value="1"/>
</dbReference>